<sequence length="334" mass="39339">MTCFKLYSACIPVRGASRSIICNLVKGNFNYIPNTLYDILADYKNCNIEKIENDFDERSHKELHKHFNFLVENGFGFWCDKPEEFIDMELDWDRSSPITNAIIDIDNLSKYDVSEVIRQLDNFRCEALQIRCFSVISIEEINRILSVTTESNFISIELYLKYNPIYNESFLKDLCEKHKRIRFAIIHSSPEEKVISSDDDYYYAWFDKTELKDESHCGNISRKYFSPNILLFTESQHFNNCLNRKISVDKEGNIKNCPSMLMSYGKIQNTSLKEALEKKGFTDNWIIKKDEIEVCKDCEFRYICIDCRAYTSDAKNKYSKPAKCTYDPYRTTWS</sequence>
<dbReference type="InterPro" id="IPR023885">
    <property type="entry name" value="4Fe4S-binding_SPASM_dom"/>
</dbReference>
<dbReference type="Gene3D" id="3.20.20.70">
    <property type="entry name" value="Aldolase class I"/>
    <property type="match status" value="1"/>
</dbReference>
<dbReference type="SUPFAM" id="SSF102114">
    <property type="entry name" value="Radical SAM enzymes"/>
    <property type="match status" value="1"/>
</dbReference>
<accession>A0A401U9L8</accession>
<name>A0A401U9L8_9BACT</name>
<dbReference type="AlphaFoldDB" id="A0A401U9L8"/>
<dbReference type="RefSeq" id="WP_127122202.1">
    <property type="nucleotide sequence ID" value="NZ_BHXQ01000003.1"/>
</dbReference>
<proteinExistence type="predicted"/>
<protein>
    <submittedName>
        <fullName evidence="1">Grasp-with-spasm system SPASM domain peptide maturase</fullName>
    </submittedName>
</protein>
<dbReference type="NCBIfam" id="TIGR04193">
    <property type="entry name" value="SPASM_w_grasp"/>
    <property type="match status" value="1"/>
</dbReference>
<reference evidence="1 2" key="1">
    <citation type="submission" date="2018-11" db="EMBL/GenBank/DDBJ databases">
        <title>Chryseotalea sanarue gen. nov., sp., nov., a member of the family Cytophagaceae, isolated from a brackish lake in Hamamatsu Japan.</title>
        <authorList>
            <person name="Maejima Y."/>
            <person name="Iino T."/>
            <person name="Muraguchi Y."/>
            <person name="Fukuda K."/>
            <person name="Ohkuma M."/>
            <person name="Moriuchi R."/>
            <person name="Dohra H."/>
            <person name="Kimbara K."/>
            <person name="Shintani M."/>
        </authorList>
    </citation>
    <scope>NUCLEOTIDE SEQUENCE [LARGE SCALE GENOMIC DNA]</scope>
    <source>
        <strain evidence="1 2">Ys</strain>
    </source>
</reference>
<evidence type="ECO:0000313" key="1">
    <source>
        <dbReference type="EMBL" id="GCC51544.1"/>
    </source>
</evidence>
<evidence type="ECO:0000313" key="2">
    <source>
        <dbReference type="Proteomes" id="UP000288227"/>
    </source>
</evidence>
<dbReference type="InterPro" id="IPR058240">
    <property type="entry name" value="rSAM_sf"/>
</dbReference>
<dbReference type="InterPro" id="IPR013785">
    <property type="entry name" value="Aldolase_TIM"/>
</dbReference>
<organism evidence="1 2">
    <name type="scientific">Chryseotalea sanaruensis</name>
    <dbReference type="NCBI Taxonomy" id="2482724"/>
    <lineage>
        <taxon>Bacteria</taxon>
        <taxon>Pseudomonadati</taxon>
        <taxon>Bacteroidota</taxon>
        <taxon>Cytophagia</taxon>
        <taxon>Cytophagales</taxon>
        <taxon>Chryseotaleaceae</taxon>
        <taxon>Chryseotalea</taxon>
    </lineage>
</organism>
<dbReference type="InterPro" id="IPR026497">
    <property type="entry name" value="GRASP-with-SPASM"/>
</dbReference>
<dbReference type="Proteomes" id="UP000288227">
    <property type="component" value="Unassembled WGS sequence"/>
</dbReference>
<keyword evidence="2" id="KW-1185">Reference proteome</keyword>
<dbReference type="EMBL" id="BHXQ01000003">
    <property type="protein sequence ID" value="GCC51544.1"/>
    <property type="molecule type" value="Genomic_DNA"/>
</dbReference>
<dbReference type="OrthoDB" id="1073749at2"/>
<comment type="caution">
    <text evidence="1">The sequence shown here is derived from an EMBL/GenBank/DDBJ whole genome shotgun (WGS) entry which is preliminary data.</text>
</comment>
<dbReference type="NCBIfam" id="TIGR04085">
    <property type="entry name" value="rSAM_more_4Fe4S"/>
    <property type="match status" value="1"/>
</dbReference>
<gene>
    <name evidence="1" type="primary">gwsS</name>
    <name evidence="1" type="ORF">SanaruYs_17690</name>
</gene>